<evidence type="ECO:0000256" key="5">
    <source>
        <dbReference type="ARBA" id="ARBA00022679"/>
    </source>
</evidence>
<feature type="compositionally biased region" description="Gly residues" evidence="13">
    <location>
        <begin position="521"/>
        <end position="542"/>
    </location>
</feature>
<dbReference type="SUPFAM" id="SSF49899">
    <property type="entry name" value="Concanavalin A-like lectins/glucanases"/>
    <property type="match status" value="1"/>
</dbReference>
<comment type="catalytic activity">
    <reaction evidence="1">
        <text>Random endo-hydrolysis of N-acetyl-beta-D-glucosaminide (1-&gt;4)-beta-linkages in chitin and chitodextrins.</text>
        <dbReference type="EC" id="3.2.1.14"/>
    </reaction>
</comment>
<dbReference type="InterPro" id="IPR050546">
    <property type="entry name" value="Glycosyl_Hydrlase_16"/>
</dbReference>
<dbReference type="GO" id="GO:0008843">
    <property type="term" value="F:endochitinase activity"/>
    <property type="evidence" value="ECO:0007669"/>
    <property type="project" value="UniProtKB-EC"/>
</dbReference>
<sequence>MLPSLRLTAAAALLATLLPSTALAQLHSDCNPIKGDKCKPNPAFGTQHDFTFNQSQPTGMFISKAGMPTFDATTGGAFTIKSQGQSVTYVTSFYFFFGRTEVIMKAAAGRGIVSSIVWMSDVLDEVDWEFIGGRDNYVLTNYFGKGEPHWTNGGNLTIPGNIQTEWHNYTNVWTKDKLEWWLDGSLIRTLTPKEANNTRNYPQTPMQLSLGIWSGGDTKMNPPGTVEWAGGETDFSKAPFTMYVKSARVEDYSAGKEYTYGDNSGSWQSIRIATGNSTAFETLNTPPEKTMADKWNELPSGAKTGIYAAAGGVGAIGLVAFLWFCMRKRSQGQKEAAAAAAKDEQERMELERWKKEGKNPDALAFDGADAASAAKGSNVSAMYSVPRGPDSPPGSSAGPPAGAWDATAGGGTGVAAAGYAPSGPLRQQSFGPSSPMQPPQNGSYAPVRSQSPGMAPGFPLPGSPAQAPARIGSPAMQGYGQPNRMYSPGPGGAPPRSMTASPGGNHNYGGAPVRSHTASPGGFGGYDGNGGNGGNGGGYYRG</sequence>
<feature type="chain" id="PRO_5007293561" description="chitinase" evidence="15">
    <location>
        <begin position="25"/>
        <end position="542"/>
    </location>
</feature>
<gene>
    <name evidence="17" type="ORF">Micbo1qcDRAFT_158534</name>
</gene>
<dbReference type="Pfam" id="PF00722">
    <property type="entry name" value="Glyco_hydro_16"/>
    <property type="match status" value="1"/>
</dbReference>
<dbReference type="CDD" id="cd02183">
    <property type="entry name" value="GH16_fungal_CRH1_transglycosylase"/>
    <property type="match status" value="1"/>
</dbReference>
<organism evidence="17 18">
    <name type="scientific">Microdochium bolleyi</name>
    <dbReference type="NCBI Taxonomy" id="196109"/>
    <lineage>
        <taxon>Eukaryota</taxon>
        <taxon>Fungi</taxon>
        <taxon>Dikarya</taxon>
        <taxon>Ascomycota</taxon>
        <taxon>Pezizomycotina</taxon>
        <taxon>Sordariomycetes</taxon>
        <taxon>Xylariomycetidae</taxon>
        <taxon>Xylariales</taxon>
        <taxon>Microdochiaceae</taxon>
        <taxon>Microdochium</taxon>
    </lineage>
</organism>
<comment type="subcellular location">
    <subcellularLocation>
        <location evidence="2">Membrane</location>
    </subcellularLocation>
</comment>
<feature type="compositionally biased region" description="Low complexity" evidence="13">
    <location>
        <begin position="384"/>
        <end position="407"/>
    </location>
</feature>
<reference evidence="18" key="1">
    <citation type="submission" date="2016-02" db="EMBL/GenBank/DDBJ databases">
        <title>Draft genome sequence of Microdochium bolleyi, a fungal endophyte of beachgrass.</title>
        <authorList>
            <consortium name="DOE Joint Genome Institute"/>
            <person name="David A.S."/>
            <person name="May G."/>
            <person name="Haridas S."/>
            <person name="Lim J."/>
            <person name="Wang M."/>
            <person name="Labutti K."/>
            <person name="Lipzen A."/>
            <person name="Barry K."/>
            <person name="Grigoriev I.V."/>
        </authorList>
    </citation>
    <scope>NUCLEOTIDE SEQUENCE [LARGE SCALE GENOMIC DNA]</scope>
    <source>
        <strain evidence="18">J235TASD1</strain>
    </source>
</reference>
<dbReference type="InterPro" id="IPR000757">
    <property type="entry name" value="Beta-glucanase-like"/>
</dbReference>
<evidence type="ECO:0000256" key="7">
    <source>
        <dbReference type="ARBA" id="ARBA00022801"/>
    </source>
</evidence>
<evidence type="ECO:0000313" key="18">
    <source>
        <dbReference type="Proteomes" id="UP000070501"/>
    </source>
</evidence>
<dbReference type="GO" id="GO:0030246">
    <property type="term" value="F:carbohydrate binding"/>
    <property type="evidence" value="ECO:0007669"/>
    <property type="project" value="UniProtKB-KW"/>
</dbReference>
<dbReference type="PANTHER" id="PTHR10963:SF27">
    <property type="entry name" value="GLYCOSIDASE-RELATED"/>
    <property type="match status" value="1"/>
</dbReference>
<keyword evidence="5" id="KW-0808">Transferase</keyword>
<feature type="transmembrane region" description="Helical" evidence="14">
    <location>
        <begin position="306"/>
        <end position="325"/>
    </location>
</feature>
<dbReference type="Gene3D" id="2.60.120.200">
    <property type="match status" value="1"/>
</dbReference>
<keyword evidence="14" id="KW-1133">Transmembrane helix</keyword>
<dbReference type="PANTHER" id="PTHR10963">
    <property type="entry name" value="GLYCOSYL HYDROLASE-RELATED"/>
    <property type="match status" value="1"/>
</dbReference>
<dbReference type="Proteomes" id="UP000070501">
    <property type="component" value="Unassembled WGS sequence"/>
</dbReference>
<dbReference type="InParanoid" id="A0A136J961"/>
<keyword evidence="6 15" id="KW-0732">Signal</keyword>
<dbReference type="OrthoDB" id="4781at2759"/>
<keyword evidence="9" id="KW-0325">Glycoprotein</keyword>
<dbReference type="GO" id="GO:0031505">
    <property type="term" value="P:fungal-type cell wall organization"/>
    <property type="evidence" value="ECO:0007669"/>
    <property type="project" value="TreeGrafter"/>
</dbReference>
<evidence type="ECO:0000256" key="14">
    <source>
        <dbReference type="SAM" id="Phobius"/>
    </source>
</evidence>
<comment type="similarity">
    <text evidence="12">Belongs to the glycosyl hydrolase 16 family. CRH1 subfamily.</text>
</comment>
<keyword evidence="10" id="KW-0326">Glycosidase</keyword>
<evidence type="ECO:0000256" key="10">
    <source>
        <dbReference type="ARBA" id="ARBA00023295"/>
    </source>
</evidence>
<keyword evidence="4" id="KW-0328">Glycosyltransferase</keyword>
<dbReference type="GO" id="GO:0016020">
    <property type="term" value="C:membrane"/>
    <property type="evidence" value="ECO:0007669"/>
    <property type="project" value="UniProtKB-SubCell"/>
</dbReference>
<dbReference type="EMBL" id="KQ964247">
    <property type="protein sequence ID" value="KXJ93685.1"/>
    <property type="molecule type" value="Genomic_DNA"/>
</dbReference>
<dbReference type="InterPro" id="IPR013320">
    <property type="entry name" value="ConA-like_dom_sf"/>
</dbReference>
<feature type="region of interest" description="Disordered" evidence="13">
    <location>
        <begin position="382"/>
        <end position="542"/>
    </location>
</feature>
<keyword evidence="7" id="KW-0378">Hydrolase</keyword>
<evidence type="ECO:0000259" key="16">
    <source>
        <dbReference type="PROSITE" id="PS51762"/>
    </source>
</evidence>
<keyword evidence="11" id="KW-0961">Cell wall biogenesis/degradation</keyword>
<keyword evidence="14" id="KW-0812">Transmembrane</keyword>
<dbReference type="EC" id="3.2.1.14" evidence="3"/>
<evidence type="ECO:0000313" key="17">
    <source>
        <dbReference type="EMBL" id="KXJ93685.1"/>
    </source>
</evidence>
<keyword evidence="8 14" id="KW-0472">Membrane</keyword>
<evidence type="ECO:0000256" key="6">
    <source>
        <dbReference type="ARBA" id="ARBA00022729"/>
    </source>
</evidence>
<evidence type="ECO:0000256" key="4">
    <source>
        <dbReference type="ARBA" id="ARBA00022676"/>
    </source>
</evidence>
<dbReference type="STRING" id="196109.A0A136J961"/>
<dbReference type="GO" id="GO:0009277">
    <property type="term" value="C:fungal-type cell wall"/>
    <property type="evidence" value="ECO:0007669"/>
    <property type="project" value="TreeGrafter"/>
</dbReference>
<name>A0A136J961_9PEZI</name>
<evidence type="ECO:0000256" key="15">
    <source>
        <dbReference type="SAM" id="SignalP"/>
    </source>
</evidence>
<evidence type="ECO:0000256" key="9">
    <source>
        <dbReference type="ARBA" id="ARBA00023180"/>
    </source>
</evidence>
<keyword evidence="17" id="KW-0430">Lectin</keyword>
<dbReference type="PROSITE" id="PS51762">
    <property type="entry name" value="GH16_2"/>
    <property type="match status" value="1"/>
</dbReference>
<feature type="domain" description="GH16" evidence="16">
    <location>
        <begin position="34"/>
        <end position="255"/>
    </location>
</feature>
<evidence type="ECO:0000256" key="12">
    <source>
        <dbReference type="ARBA" id="ARBA00038074"/>
    </source>
</evidence>
<evidence type="ECO:0000256" key="11">
    <source>
        <dbReference type="ARBA" id="ARBA00023316"/>
    </source>
</evidence>
<dbReference type="GO" id="GO:0016757">
    <property type="term" value="F:glycosyltransferase activity"/>
    <property type="evidence" value="ECO:0007669"/>
    <property type="project" value="UniProtKB-KW"/>
</dbReference>
<evidence type="ECO:0000256" key="1">
    <source>
        <dbReference type="ARBA" id="ARBA00000822"/>
    </source>
</evidence>
<dbReference type="GO" id="GO:0005975">
    <property type="term" value="P:carbohydrate metabolic process"/>
    <property type="evidence" value="ECO:0007669"/>
    <property type="project" value="InterPro"/>
</dbReference>
<evidence type="ECO:0000256" key="3">
    <source>
        <dbReference type="ARBA" id="ARBA00012729"/>
    </source>
</evidence>
<dbReference type="AlphaFoldDB" id="A0A136J961"/>
<feature type="signal peptide" evidence="15">
    <location>
        <begin position="1"/>
        <end position="24"/>
    </location>
</feature>
<protein>
    <recommendedName>
        <fullName evidence="3">chitinase</fullName>
        <ecNumber evidence="3">3.2.1.14</ecNumber>
    </recommendedName>
</protein>
<evidence type="ECO:0000256" key="2">
    <source>
        <dbReference type="ARBA" id="ARBA00004370"/>
    </source>
</evidence>
<keyword evidence="18" id="KW-1185">Reference proteome</keyword>
<proteinExistence type="inferred from homology"/>
<evidence type="ECO:0000256" key="8">
    <source>
        <dbReference type="ARBA" id="ARBA00023136"/>
    </source>
</evidence>
<accession>A0A136J961</accession>
<evidence type="ECO:0000256" key="13">
    <source>
        <dbReference type="SAM" id="MobiDB-lite"/>
    </source>
</evidence>
<feature type="compositionally biased region" description="Polar residues" evidence="13">
    <location>
        <begin position="425"/>
        <end position="452"/>
    </location>
</feature>